<dbReference type="RefSeq" id="WP_166145214.1">
    <property type="nucleotide sequence ID" value="NZ_JAAOIW010000001.1"/>
</dbReference>
<evidence type="ECO:0000313" key="10">
    <source>
        <dbReference type="Proteomes" id="UP001165962"/>
    </source>
</evidence>
<dbReference type="InterPro" id="IPR028259">
    <property type="entry name" value="AP2-like_int_N"/>
</dbReference>
<dbReference type="InterPro" id="IPR013762">
    <property type="entry name" value="Integrase-like_cat_sf"/>
</dbReference>
<dbReference type="Gene3D" id="1.10.150.130">
    <property type="match status" value="1"/>
</dbReference>
<dbReference type="CDD" id="cd01189">
    <property type="entry name" value="INT_ICEBs1_C_like"/>
    <property type="match status" value="1"/>
</dbReference>
<proteinExistence type="inferred from homology"/>
<keyword evidence="4" id="KW-0233">DNA recombination</keyword>
<dbReference type="Gene3D" id="1.10.443.10">
    <property type="entry name" value="Intergrase catalytic core"/>
    <property type="match status" value="1"/>
</dbReference>
<dbReference type="InterPro" id="IPR011010">
    <property type="entry name" value="DNA_brk_join_enz"/>
</dbReference>
<organism evidence="9 10">
    <name type="scientific">Paenibacillus agricola</name>
    <dbReference type="NCBI Taxonomy" id="2716264"/>
    <lineage>
        <taxon>Bacteria</taxon>
        <taxon>Bacillati</taxon>
        <taxon>Bacillota</taxon>
        <taxon>Bacilli</taxon>
        <taxon>Bacillales</taxon>
        <taxon>Paenibacillaceae</taxon>
        <taxon>Paenibacillus</taxon>
    </lineage>
</organism>
<accession>A0ABX0IXX0</accession>
<evidence type="ECO:0000256" key="4">
    <source>
        <dbReference type="ARBA" id="ARBA00023172"/>
    </source>
</evidence>
<dbReference type="Pfam" id="PF14659">
    <property type="entry name" value="Phage_int_SAM_3"/>
    <property type="match status" value="1"/>
</dbReference>
<dbReference type="PROSITE" id="PS51898">
    <property type="entry name" value="TYR_RECOMBINASE"/>
    <property type="match status" value="1"/>
</dbReference>
<feature type="domain" description="Tyr recombinase" evidence="7">
    <location>
        <begin position="151"/>
        <end position="347"/>
    </location>
</feature>
<feature type="region of interest" description="Disordered" evidence="6">
    <location>
        <begin position="1"/>
        <end position="21"/>
    </location>
</feature>
<keyword evidence="10" id="KW-1185">Reference proteome</keyword>
<evidence type="ECO:0000256" key="3">
    <source>
        <dbReference type="ARBA" id="ARBA00023125"/>
    </source>
</evidence>
<keyword evidence="3 5" id="KW-0238">DNA-binding</keyword>
<gene>
    <name evidence="9" type="ORF">G9U52_01685</name>
</gene>
<evidence type="ECO:0000256" key="1">
    <source>
        <dbReference type="ARBA" id="ARBA00008857"/>
    </source>
</evidence>
<dbReference type="InterPro" id="IPR004107">
    <property type="entry name" value="Integrase_SAM-like_N"/>
</dbReference>
<evidence type="ECO:0000313" key="9">
    <source>
        <dbReference type="EMBL" id="NHN28538.1"/>
    </source>
</evidence>
<dbReference type="Pfam" id="PF00589">
    <property type="entry name" value="Phage_integrase"/>
    <property type="match status" value="1"/>
</dbReference>
<dbReference type="SUPFAM" id="SSF56349">
    <property type="entry name" value="DNA breaking-rejoining enzymes"/>
    <property type="match status" value="1"/>
</dbReference>
<dbReference type="Pfam" id="PF14657">
    <property type="entry name" value="Arm-DNA-bind_4"/>
    <property type="match status" value="1"/>
</dbReference>
<dbReference type="EMBL" id="JAAOIW010000001">
    <property type="protein sequence ID" value="NHN28538.1"/>
    <property type="molecule type" value="Genomic_DNA"/>
</dbReference>
<feature type="domain" description="Core-binding (CB)" evidence="8">
    <location>
        <begin position="48"/>
        <end position="130"/>
    </location>
</feature>
<dbReference type="InterPro" id="IPR002104">
    <property type="entry name" value="Integrase_catalytic"/>
</dbReference>
<dbReference type="PROSITE" id="PS51900">
    <property type="entry name" value="CB"/>
    <property type="match status" value="1"/>
</dbReference>
<sequence length="378" mass="43102">MYDVGEQNGRKRNQKKKSGYTSKKGAAKALVEIESKINKGIYVEPSRELFSTYLLDWLGAKGVAIKEQTRMNYETIIRARIIPSLGNLMVSKLTARALQRFINELLEEGLSESYVVKVYNILNSSLKTAYKWKLLPENPMEFTDKPRIGRQEQSVWNEKELAEFLRVARSDRLYAAFFLAMTTGLRRGEILGLRWRDVDVENKVLFVSQILSPDGKKLLSETKTTSSRRSVDLCVETVGMLRKQRRSIVAEKVEMGEGYQDHDLVICTVKGTPVSPRNVVRSFKRLSNKAGLNEIRFHDLRHSHATLLVEHGADIKMVAERLGHSTTRMTLDTYTHVRKGRQKEAANLISKVLFENIHPTEINVEIQNVTPLLLASLK</sequence>
<dbReference type="InterPro" id="IPR050090">
    <property type="entry name" value="Tyrosine_recombinase_XerCD"/>
</dbReference>
<evidence type="ECO:0000256" key="2">
    <source>
        <dbReference type="ARBA" id="ARBA00022908"/>
    </source>
</evidence>
<evidence type="ECO:0000256" key="5">
    <source>
        <dbReference type="PROSITE-ProRule" id="PRU01248"/>
    </source>
</evidence>
<protein>
    <submittedName>
        <fullName evidence="9">Site-specific integrase</fullName>
    </submittedName>
</protein>
<dbReference type="Proteomes" id="UP001165962">
    <property type="component" value="Unassembled WGS sequence"/>
</dbReference>
<evidence type="ECO:0000259" key="8">
    <source>
        <dbReference type="PROSITE" id="PS51900"/>
    </source>
</evidence>
<dbReference type="PANTHER" id="PTHR30349">
    <property type="entry name" value="PHAGE INTEGRASE-RELATED"/>
    <property type="match status" value="1"/>
</dbReference>
<dbReference type="PANTHER" id="PTHR30349:SF64">
    <property type="entry name" value="PROPHAGE INTEGRASE INTD-RELATED"/>
    <property type="match status" value="1"/>
</dbReference>
<keyword evidence="2" id="KW-0229">DNA integration</keyword>
<evidence type="ECO:0000256" key="6">
    <source>
        <dbReference type="SAM" id="MobiDB-lite"/>
    </source>
</evidence>
<comment type="similarity">
    <text evidence="1">Belongs to the 'phage' integrase family.</text>
</comment>
<dbReference type="InterPro" id="IPR010998">
    <property type="entry name" value="Integrase_recombinase_N"/>
</dbReference>
<reference evidence="9" key="1">
    <citation type="submission" date="2020-03" db="EMBL/GenBank/DDBJ databases">
        <title>Draft sequencing of Paenibacilllus sp. S3N08.</title>
        <authorList>
            <person name="Kim D.-U."/>
        </authorList>
    </citation>
    <scope>NUCLEOTIDE SEQUENCE</scope>
    <source>
        <strain evidence="9">S3N08</strain>
    </source>
</reference>
<dbReference type="InterPro" id="IPR044068">
    <property type="entry name" value="CB"/>
</dbReference>
<evidence type="ECO:0000259" key="7">
    <source>
        <dbReference type="PROSITE" id="PS51898"/>
    </source>
</evidence>
<comment type="caution">
    <text evidence="9">The sequence shown here is derived from an EMBL/GenBank/DDBJ whole genome shotgun (WGS) entry which is preliminary data.</text>
</comment>
<name>A0ABX0IXX0_9BACL</name>